<evidence type="ECO:0000313" key="2">
    <source>
        <dbReference type="EMBL" id="KAF1963117.1"/>
    </source>
</evidence>
<evidence type="ECO:0000313" key="3">
    <source>
        <dbReference type="Proteomes" id="UP000800035"/>
    </source>
</evidence>
<proteinExistence type="predicted"/>
<organism evidence="2 3">
    <name type="scientific">Byssothecium circinans</name>
    <dbReference type="NCBI Taxonomy" id="147558"/>
    <lineage>
        <taxon>Eukaryota</taxon>
        <taxon>Fungi</taxon>
        <taxon>Dikarya</taxon>
        <taxon>Ascomycota</taxon>
        <taxon>Pezizomycotina</taxon>
        <taxon>Dothideomycetes</taxon>
        <taxon>Pleosporomycetidae</taxon>
        <taxon>Pleosporales</taxon>
        <taxon>Massarineae</taxon>
        <taxon>Massarinaceae</taxon>
        <taxon>Byssothecium</taxon>
    </lineage>
</organism>
<dbReference type="AlphaFoldDB" id="A0A6A5UPX4"/>
<dbReference type="OrthoDB" id="5414271at2759"/>
<feature type="signal peptide" evidence="1">
    <location>
        <begin position="1"/>
        <end position="30"/>
    </location>
</feature>
<keyword evidence="1" id="KW-0732">Signal</keyword>
<protein>
    <submittedName>
        <fullName evidence="2">Uncharacterized protein</fullName>
    </submittedName>
</protein>
<evidence type="ECO:0000256" key="1">
    <source>
        <dbReference type="SAM" id="SignalP"/>
    </source>
</evidence>
<name>A0A6A5UPX4_9PLEO</name>
<dbReference type="Proteomes" id="UP000800035">
    <property type="component" value="Unassembled WGS sequence"/>
</dbReference>
<keyword evidence="3" id="KW-1185">Reference proteome</keyword>
<gene>
    <name evidence="2" type="ORF">CC80DRAFT_521959</name>
</gene>
<sequence>MAETSSSVSGWLSFAVTTVGLGSLITQASALNEKMDPFHANRSAEYLGIWFQRQTAFPWWKIGRPPPQGPVITAKLDEGFCGNNIIHVSRVPLTTSGIAGWTVLLSILHSEAPSPPHSRTINLAESAEKTSTATPDIRSVSNNSSNWHFLCQKPLVRHRNSACIKISRTSLITLMVLTNARPVFQYSDAAGFRAGYGSYSGQWYITWPIGQDAFVSFAAHDSHKAATDVYPLSFVQRVDRCVQILAGVVSGPSARTLVLEYAAKGFPGAHGSRHLYNMMGGKVYEVDFLFARNYDKDAKYAPPKDSNFPVVVLPSTEKGRDVFMTIPRREENIIKHALDCLPWTSLSWSIHRGMRDILVAYAKPVMDKYRAALAQTLKDTIKSNPHKLDARGWNPQFVRENMGDMAASAILAGSGNSGDLVRVVTDIVLVNVGIDELAKLDECYWWRGGADALTPSGVVALTKLFVLEWSNEFDYQMYHDLSISLYFG</sequence>
<accession>A0A6A5UPX4</accession>
<feature type="chain" id="PRO_5025368130" evidence="1">
    <location>
        <begin position="31"/>
        <end position="488"/>
    </location>
</feature>
<reference evidence="2" key="1">
    <citation type="journal article" date="2020" name="Stud. Mycol.">
        <title>101 Dothideomycetes genomes: a test case for predicting lifestyles and emergence of pathogens.</title>
        <authorList>
            <person name="Haridas S."/>
            <person name="Albert R."/>
            <person name="Binder M."/>
            <person name="Bloem J."/>
            <person name="Labutti K."/>
            <person name="Salamov A."/>
            <person name="Andreopoulos B."/>
            <person name="Baker S."/>
            <person name="Barry K."/>
            <person name="Bills G."/>
            <person name="Bluhm B."/>
            <person name="Cannon C."/>
            <person name="Castanera R."/>
            <person name="Culley D."/>
            <person name="Daum C."/>
            <person name="Ezra D."/>
            <person name="Gonzalez J."/>
            <person name="Henrissat B."/>
            <person name="Kuo A."/>
            <person name="Liang C."/>
            <person name="Lipzen A."/>
            <person name="Lutzoni F."/>
            <person name="Magnuson J."/>
            <person name="Mondo S."/>
            <person name="Nolan M."/>
            <person name="Ohm R."/>
            <person name="Pangilinan J."/>
            <person name="Park H.-J."/>
            <person name="Ramirez L."/>
            <person name="Alfaro M."/>
            <person name="Sun H."/>
            <person name="Tritt A."/>
            <person name="Yoshinaga Y."/>
            <person name="Zwiers L.-H."/>
            <person name="Turgeon B."/>
            <person name="Goodwin S."/>
            <person name="Spatafora J."/>
            <person name="Crous P."/>
            <person name="Grigoriev I."/>
        </authorList>
    </citation>
    <scope>NUCLEOTIDE SEQUENCE</scope>
    <source>
        <strain evidence="2">CBS 675.92</strain>
    </source>
</reference>
<dbReference type="EMBL" id="ML976978">
    <property type="protein sequence ID" value="KAF1963117.1"/>
    <property type="molecule type" value="Genomic_DNA"/>
</dbReference>